<evidence type="ECO:0000256" key="2">
    <source>
        <dbReference type="ARBA" id="ARBA00004496"/>
    </source>
</evidence>
<name>A0A6A3D7Q8_HIBSY</name>
<organism evidence="7 8">
    <name type="scientific">Hibiscus syriacus</name>
    <name type="common">Rose of Sharon</name>
    <dbReference type="NCBI Taxonomy" id="106335"/>
    <lineage>
        <taxon>Eukaryota</taxon>
        <taxon>Viridiplantae</taxon>
        <taxon>Streptophyta</taxon>
        <taxon>Embryophyta</taxon>
        <taxon>Tracheophyta</taxon>
        <taxon>Spermatophyta</taxon>
        <taxon>Magnoliopsida</taxon>
        <taxon>eudicotyledons</taxon>
        <taxon>Gunneridae</taxon>
        <taxon>Pentapetalae</taxon>
        <taxon>rosids</taxon>
        <taxon>malvids</taxon>
        <taxon>Malvales</taxon>
        <taxon>Malvaceae</taxon>
        <taxon>Malvoideae</taxon>
        <taxon>Hibiscus</taxon>
    </lineage>
</organism>
<dbReference type="GO" id="GO:0008180">
    <property type="term" value="C:COP9 signalosome"/>
    <property type="evidence" value="ECO:0007669"/>
    <property type="project" value="UniProtKB-KW"/>
</dbReference>
<gene>
    <name evidence="7" type="ORF">F3Y22_tig00000218pilonHSYRG00082</name>
</gene>
<feature type="domain" description="26S proteasome regulatory subunit Rpn7 N-terminal" evidence="6">
    <location>
        <begin position="98"/>
        <end position="204"/>
    </location>
</feature>
<evidence type="ECO:0000256" key="1">
    <source>
        <dbReference type="ARBA" id="ARBA00004123"/>
    </source>
</evidence>
<dbReference type="AlphaFoldDB" id="A0A6A3D7Q8"/>
<comment type="subcellular location">
    <subcellularLocation>
        <location evidence="2">Cytoplasm</location>
    </subcellularLocation>
    <subcellularLocation>
        <location evidence="1">Nucleus</location>
    </subcellularLocation>
</comment>
<dbReference type="Proteomes" id="UP000436088">
    <property type="component" value="Unassembled WGS sequence"/>
</dbReference>
<sequence>MVGEDNISNPLMEDMCANDIGDVDDAPSSSTEQKLWPIISGEHLEIEAYAAFYSGCTKIMRLIFIVDHCDNTTIHLESLRMAYDELKKGENNQLFCEIVQKIDDYCTTSKHIIQMCLSAILVSIEMGQFSHVRSYISKAEQTPKALDPPTTAKLRCAAGLLHLESKKYKLAARKFLEVGPELGNSDSEVIAPQDVATLVFFMHLQALVELN</sequence>
<dbReference type="InterPro" id="IPR019585">
    <property type="entry name" value="Rpn7/CSN1"/>
</dbReference>
<dbReference type="PANTHER" id="PTHR14145:SF2">
    <property type="entry name" value="COP9 SIGNALOSOME COMPLEX SUBUNIT 1"/>
    <property type="match status" value="1"/>
</dbReference>
<keyword evidence="5" id="KW-0539">Nucleus</keyword>
<proteinExistence type="predicted"/>
<keyword evidence="8" id="KW-1185">Reference proteome</keyword>
<keyword evidence="4" id="KW-0736">Signalosome</keyword>
<dbReference type="GO" id="GO:0005737">
    <property type="term" value="C:cytoplasm"/>
    <property type="evidence" value="ECO:0007669"/>
    <property type="project" value="UniProtKB-SubCell"/>
</dbReference>
<evidence type="ECO:0000313" key="7">
    <source>
        <dbReference type="EMBL" id="KAE8735978.1"/>
    </source>
</evidence>
<keyword evidence="3" id="KW-0963">Cytoplasm</keyword>
<dbReference type="Gene3D" id="1.25.40.570">
    <property type="match status" value="2"/>
</dbReference>
<reference evidence="7" key="1">
    <citation type="submission" date="2019-09" db="EMBL/GenBank/DDBJ databases">
        <title>Draft genome information of white flower Hibiscus syriacus.</title>
        <authorList>
            <person name="Kim Y.-M."/>
        </authorList>
    </citation>
    <scope>NUCLEOTIDE SEQUENCE [LARGE SCALE GENOMIC DNA]</scope>
    <source>
        <strain evidence="7">YM2019G1</strain>
    </source>
</reference>
<evidence type="ECO:0000256" key="3">
    <source>
        <dbReference type="ARBA" id="ARBA00022490"/>
    </source>
</evidence>
<evidence type="ECO:0000259" key="6">
    <source>
        <dbReference type="Pfam" id="PF10602"/>
    </source>
</evidence>
<protein>
    <submittedName>
        <fullName evidence="7">COP9 signalosome complex subunit 1</fullName>
    </submittedName>
</protein>
<comment type="caution">
    <text evidence="7">The sequence shown here is derived from an EMBL/GenBank/DDBJ whole genome shotgun (WGS) entry which is preliminary data.</text>
</comment>
<evidence type="ECO:0000256" key="4">
    <source>
        <dbReference type="ARBA" id="ARBA00022790"/>
    </source>
</evidence>
<dbReference type="InterPro" id="IPR045135">
    <property type="entry name" value="Rpn7_N"/>
</dbReference>
<dbReference type="Pfam" id="PF10602">
    <property type="entry name" value="RPN7"/>
    <property type="match status" value="1"/>
</dbReference>
<dbReference type="PANTHER" id="PTHR14145">
    <property type="entry name" value="26S PROTESOME SUBUNIT 6"/>
    <property type="match status" value="1"/>
</dbReference>
<accession>A0A6A3D7Q8</accession>
<evidence type="ECO:0000313" key="8">
    <source>
        <dbReference type="Proteomes" id="UP000436088"/>
    </source>
</evidence>
<evidence type="ECO:0000256" key="5">
    <source>
        <dbReference type="ARBA" id="ARBA00023242"/>
    </source>
</evidence>
<dbReference type="EMBL" id="VEPZ02000023">
    <property type="protein sequence ID" value="KAE8735978.1"/>
    <property type="molecule type" value="Genomic_DNA"/>
</dbReference>